<evidence type="ECO:0000313" key="1">
    <source>
        <dbReference type="EMBL" id="MCP1375201.1"/>
    </source>
</evidence>
<accession>A0ABT1FCU8</accession>
<protein>
    <submittedName>
        <fullName evidence="1">Uncharacterized protein</fullName>
    </submittedName>
</protein>
<organism evidence="1 2">
    <name type="scientific">Dyella lutea</name>
    <dbReference type="NCBI Taxonomy" id="2950441"/>
    <lineage>
        <taxon>Bacteria</taxon>
        <taxon>Pseudomonadati</taxon>
        <taxon>Pseudomonadota</taxon>
        <taxon>Gammaproteobacteria</taxon>
        <taxon>Lysobacterales</taxon>
        <taxon>Rhodanobacteraceae</taxon>
        <taxon>Dyella</taxon>
    </lineage>
</organism>
<gene>
    <name evidence="1" type="ORF">NC595_14215</name>
</gene>
<dbReference type="Proteomes" id="UP001204615">
    <property type="component" value="Unassembled WGS sequence"/>
</dbReference>
<dbReference type="RefSeq" id="WP_253567498.1">
    <property type="nucleotide sequence ID" value="NZ_JAMZEK010000003.1"/>
</dbReference>
<sequence length="82" mass="8966">MMNIPRVRKGEWIRVGPNGVDGLVLDIHNDGSLGVGYHQNRLKAIKEDVVWDGSHWQFADSGPSGSYLHGAEEAVVKCGPKL</sequence>
<reference evidence="1 2" key="1">
    <citation type="submission" date="2022-06" db="EMBL/GenBank/DDBJ databases">
        <title>Dyella sp. Sa strain:Sa Genome sequencing.</title>
        <authorList>
            <person name="Park S."/>
        </authorList>
    </citation>
    <scope>NUCLEOTIDE SEQUENCE [LARGE SCALE GENOMIC DNA]</scope>
    <source>
        <strain evidence="1 2">Sa</strain>
    </source>
</reference>
<comment type="caution">
    <text evidence="1">The sequence shown here is derived from an EMBL/GenBank/DDBJ whole genome shotgun (WGS) entry which is preliminary data.</text>
</comment>
<keyword evidence="2" id="KW-1185">Reference proteome</keyword>
<name>A0ABT1FCU8_9GAMM</name>
<proteinExistence type="predicted"/>
<dbReference type="EMBL" id="JAMZEK010000003">
    <property type="protein sequence ID" value="MCP1375201.1"/>
    <property type="molecule type" value="Genomic_DNA"/>
</dbReference>
<evidence type="ECO:0000313" key="2">
    <source>
        <dbReference type="Proteomes" id="UP001204615"/>
    </source>
</evidence>